<evidence type="ECO:0000256" key="14">
    <source>
        <dbReference type="SAM" id="Phobius"/>
    </source>
</evidence>
<feature type="transmembrane region" description="Helical" evidence="14">
    <location>
        <begin position="70"/>
        <end position="90"/>
    </location>
</feature>
<dbReference type="PIRSF" id="PIRSF002912">
    <property type="entry name" value="PSI_PsaK"/>
    <property type="match status" value="1"/>
</dbReference>
<dbReference type="GO" id="GO:0042550">
    <property type="term" value="P:photosystem I stabilization"/>
    <property type="evidence" value="ECO:0007669"/>
    <property type="project" value="EnsemblPlants"/>
</dbReference>
<keyword evidence="8 14" id="KW-0812">Transmembrane</keyword>
<keyword evidence="9" id="KW-0603">Photosystem I</keyword>
<proteinExistence type="inferred from homology"/>
<evidence type="ECO:0000256" key="12">
    <source>
        <dbReference type="ARBA" id="ARBA00023136"/>
    </source>
</evidence>
<evidence type="ECO:0000256" key="13">
    <source>
        <dbReference type="ARBA" id="ARBA00033434"/>
    </source>
</evidence>
<keyword evidence="6" id="KW-0602">Photosynthesis</keyword>
<evidence type="ECO:0000313" key="16">
    <source>
        <dbReference type="Proteomes" id="UP000265515"/>
    </source>
</evidence>
<keyword evidence="10" id="KW-0809">Transit peptide</keyword>
<evidence type="ECO:0000313" key="15">
    <source>
        <dbReference type="EMBL" id="GBG78846.1"/>
    </source>
</evidence>
<evidence type="ECO:0000256" key="1">
    <source>
        <dbReference type="ARBA" id="ARBA00004141"/>
    </source>
</evidence>
<dbReference type="InterPro" id="IPR017494">
    <property type="entry name" value="PSI_PsaG"/>
</dbReference>
<evidence type="ECO:0000256" key="9">
    <source>
        <dbReference type="ARBA" id="ARBA00022836"/>
    </source>
</evidence>
<evidence type="ECO:0000256" key="11">
    <source>
        <dbReference type="ARBA" id="ARBA00022989"/>
    </source>
</evidence>
<comment type="subcellular location">
    <subcellularLocation>
        <location evidence="1">Membrane</location>
        <topology evidence="1">Multi-pass membrane protein</topology>
    </subcellularLocation>
    <subcellularLocation>
        <location evidence="2">Plastid</location>
        <location evidence="2">Chloroplast</location>
    </subcellularLocation>
</comment>
<dbReference type="PANTHER" id="PTHR34195:SF1">
    <property type="entry name" value="PHOTOSYSTEM I REACTION CENTER SUBUNIT V, CHLOROPLASTIC"/>
    <property type="match status" value="1"/>
</dbReference>
<comment type="similarity">
    <text evidence="3">Belongs to the PsaG/PsaK family.</text>
</comment>
<accession>A0A388L980</accession>
<evidence type="ECO:0000256" key="7">
    <source>
        <dbReference type="ARBA" id="ARBA00022640"/>
    </source>
</evidence>
<sequence>MVAGAAAAMAATSSSVAAATCSLATLSSSRKLRSGRRTLLASRSLSPSSFDDVKRQLAVSSRTTCVNPSIVISGSTAALLFLGRFVFLPFHRASLAKAGLPTQNGQTHFEAGDTRAQENEGFMKTNDPAGFTLVDVLSWGALGHVVAFFILATASNGYDPQF</sequence>
<keyword evidence="16" id="KW-1185">Reference proteome</keyword>
<comment type="caution">
    <text evidence="15">The sequence shown here is derived from an EMBL/GenBank/DDBJ whole genome shotgun (WGS) entry which is preliminary data.</text>
</comment>
<dbReference type="InterPro" id="IPR016370">
    <property type="entry name" value="PSI_PsaG/PsaK_pln"/>
</dbReference>
<evidence type="ECO:0000256" key="6">
    <source>
        <dbReference type="ARBA" id="ARBA00022531"/>
    </source>
</evidence>
<dbReference type="PANTHER" id="PTHR34195">
    <property type="entry name" value="PHOTOSYSTEM I REACTION CENTER SUBUNIT V, CHLOROPLASTIC-RELATED"/>
    <property type="match status" value="1"/>
</dbReference>
<keyword evidence="11 14" id="KW-1133">Transmembrane helix</keyword>
<keyword evidence="12 14" id="KW-0472">Membrane</keyword>
<gene>
    <name evidence="15" type="ORF">CBR_g28070</name>
</gene>
<dbReference type="Gramene" id="GBG78846">
    <property type="protein sequence ID" value="GBG78846"/>
    <property type="gene ID" value="CBR_g28070"/>
</dbReference>
<dbReference type="GO" id="GO:0009773">
    <property type="term" value="P:photosynthetic electron transport in photosystem I"/>
    <property type="evidence" value="ECO:0007669"/>
    <property type="project" value="EnsemblPlants"/>
</dbReference>
<evidence type="ECO:0000256" key="10">
    <source>
        <dbReference type="ARBA" id="ARBA00022946"/>
    </source>
</evidence>
<evidence type="ECO:0000256" key="8">
    <source>
        <dbReference type="ARBA" id="ARBA00022692"/>
    </source>
</evidence>
<keyword evidence="7" id="KW-0934">Plastid</keyword>
<dbReference type="AlphaFoldDB" id="A0A388L980"/>
<evidence type="ECO:0000256" key="3">
    <source>
        <dbReference type="ARBA" id="ARBA00006458"/>
    </source>
</evidence>
<dbReference type="EMBL" id="BFEA01000305">
    <property type="protein sequence ID" value="GBG78846.1"/>
    <property type="molecule type" value="Genomic_DNA"/>
</dbReference>
<name>A0A388L980_CHABU</name>
<evidence type="ECO:0000256" key="2">
    <source>
        <dbReference type="ARBA" id="ARBA00004229"/>
    </source>
</evidence>
<dbReference type="Gene3D" id="1.10.286.40">
    <property type="entry name" value="Chlorophyll a-b binding protein like"/>
    <property type="match status" value="1"/>
</dbReference>
<dbReference type="InterPro" id="IPR000549">
    <property type="entry name" value="PSI_PsaG/PsaK"/>
</dbReference>
<evidence type="ECO:0000256" key="4">
    <source>
        <dbReference type="ARBA" id="ARBA00013810"/>
    </source>
</evidence>
<feature type="transmembrane region" description="Helical" evidence="14">
    <location>
        <begin position="133"/>
        <end position="154"/>
    </location>
</feature>
<reference evidence="15 16" key="1">
    <citation type="journal article" date="2018" name="Cell">
        <title>The Chara Genome: Secondary Complexity and Implications for Plant Terrestrialization.</title>
        <authorList>
            <person name="Nishiyama T."/>
            <person name="Sakayama H."/>
            <person name="Vries J.D."/>
            <person name="Buschmann H."/>
            <person name="Saint-Marcoux D."/>
            <person name="Ullrich K.K."/>
            <person name="Haas F.B."/>
            <person name="Vanderstraeten L."/>
            <person name="Becker D."/>
            <person name="Lang D."/>
            <person name="Vosolsobe S."/>
            <person name="Rombauts S."/>
            <person name="Wilhelmsson P.K.I."/>
            <person name="Janitza P."/>
            <person name="Kern R."/>
            <person name="Heyl A."/>
            <person name="Rumpler F."/>
            <person name="Villalobos L.I.A.C."/>
            <person name="Clay J.M."/>
            <person name="Skokan R."/>
            <person name="Toyoda A."/>
            <person name="Suzuki Y."/>
            <person name="Kagoshima H."/>
            <person name="Schijlen E."/>
            <person name="Tajeshwar N."/>
            <person name="Catarino B."/>
            <person name="Hetherington A.J."/>
            <person name="Saltykova A."/>
            <person name="Bonnot C."/>
            <person name="Breuninger H."/>
            <person name="Symeonidi A."/>
            <person name="Radhakrishnan G.V."/>
            <person name="Van Nieuwerburgh F."/>
            <person name="Deforce D."/>
            <person name="Chang C."/>
            <person name="Karol K.G."/>
            <person name="Hedrich R."/>
            <person name="Ulvskov P."/>
            <person name="Glockner G."/>
            <person name="Delwiche C.F."/>
            <person name="Petrasek J."/>
            <person name="Van de Peer Y."/>
            <person name="Friml J."/>
            <person name="Beilby M."/>
            <person name="Dolan L."/>
            <person name="Kohara Y."/>
            <person name="Sugano S."/>
            <person name="Fujiyama A."/>
            <person name="Delaux P.-M."/>
            <person name="Quint M."/>
            <person name="TheiBen G."/>
            <person name="Hagemann M."/>
            <person name="Harholt J."/>
            <person name="Dunand C."/>
            <person name="Zachgo S."/>
            <person name="Langdale J."/>
            <person name="Maumus F."/>
            <person name="Straeten D.V.D."/>
            <person name="Gould S.B."/>
            <person name="Rensing S.A."/>
        </authorList>
    </citation>
    <scope>NUCLEOTIDE SEQUENCE [LARGE SCALE GENOMIC DNA]</scope>
    <source>
        <strain evidence="15 16">S276</strain>
    </source>
</reference>
<organism evidence="15 16">
    <name type="scientific">Chara braunii</name>
    <name type="common">Braun's stonewort</name>
    <dbReference type="NCBI Taxonomy" id="69332"/>
    <lineage>
        <taxon>Eukaryota</taxon>
        <taxon>Viridiplantae</taxon>
        <taxon>Streptophyta</taxon>
        <taxon>Charophyceae</taxon>
        <taxon>Charales</taxon>
        <taxon>Characeae</taxon>
        <taxon>Chara</taxon>
    </lineage>
</organism>
<keyword evidence="5" id="KW-0150">Chloroplast</keyword>
<dbReference type="InterPro" id="IPR023618">
    <property type="entry name" value="PSI_PsaG/PsaK_dom"/>
</dbReference>
<dbReference type="GO" id="GO:0050821">
    <property type="term" value="P:protein stabilization"/>
    <property type="evidence" value="ECO:0007669"/>
    <property type="project" value="EnsemblPlants"/>
</dbReference>
<dbReference type="GO" id="GO:0009780">
    <property type="term" value="P:photosynthetic NADP+ reduction"/>
    <property type="evidence" value="ECO:0007669"/>
    <property type="project" value="EnsemblPlants"/>
</dbReference>
<dbReference type="Pfam" id="PF01241">
    <property type="entry name" value="PSI_PSAK"/>
    <property type="match status" value="1"/>
</dbReference>
<protein>
    <recommendedName>
        <fullName evidence="4">Photosystem I reaction center subunit V, chloroplastic</fullName>
    </recommendedName>
    <alternativeName>
        <fullName evidence="13">PSI-G</fullName>
    </alternativeName>
</protein>
<dbReference type="NCBIfam" id="TIGR03051">
    <property type="entry name" value="PS_I_psaG_plant"/>
    <property type="match status" value="1"/>
</dbReference>
<dbReference type="OrthoDB" id="494978at2759"/>
<dbReference type="STRING" id="69332.A0A388L980"/>
<dbReference type="Proteomes" id="UP000265515">
    <property type="component" value="Unassembled WGS sequence"/>
</dbReference>
<dbReference type="GO" id="GO:0030093">
    <property type="term" value="C:chloroplast photosystem I"/>
    <property type="evidence" value="ECO:0007669"/>
    <property type="project" value="EnsemblPlants"/>
</dbReference>
<evidence type="ECO:0000256" key="5">
    <source>
        <dbReference type="ARBA" id="ARBA00022528"/>
    </source>
</evidence>